<protein>
    <submittedName>
        <fullName evidence="1">Uncharacterized protein</fullName>
    </submittedName>
</protein>
<keyword evidence="2" id="KW-1185">Reference proteome</keyword>
<proteinExistence type="predicted"/>
<dbReference type="Proteomes" id="UP001497516">
    <property type="component" value="Chromosome 8"/>
</dbReference>
<gene>
    <name evidence="1" type="ORF">LTRI10_LOCUS46913</name>
</gene>
<evidence type="ECO:0000313" key="2">
    <source>
        <dbReference type="Proteomes" id="UP001497516"/>
    </source>
</evidence>
<dbReference type="AlphaFoldDB" id="A0AAV2G9A5"/>
<dbReference type="EMBL" id="OZ034821">
    <property type="protein sequence ID" value="CAL1407234.1"/>
    <property type="molecule type" value="Genomic_DNA"/>
</dbReference>
<evidence type="ECO:0000313" key="1">
    <source>
        <dbReference type="EMBL" id="CAL1407234.1"/>
    </source>
</evidence>
<reference evidence="1 2" key="1">
    <citation type="submission" date="2024-04" db="EMBL/GenBank/DDBJ databases">
        <authorList>
            <person name="Fracassetti M."/>
        </authorList>
    </citation>
    <scope>NUCLEOTIDE SEQUENCE [LARGE SCALE GENOMIC DNA]</scope>
</reference>
<name>A0AAV2G9A5_9ROSI</name>
<sequence>MKNFCKKNKLRRDIVAPSKSSSYFHAPTRHHPSCCHGFHGHDHHLHHEIHLPSQQSQVLQQKQELAADYWPFDR</sequence>
<organism evidence="1 2">
    <name type="scientific">Linum trigynum</name>
    <dbReference type="NCBI Taxonomy" id="586398"/>
    <lineage>
        <taxon>Eukaryota</taxon>
        <taxon>Viridiplantae</taxon>
        <taxon>Streptophyta</taxon>
        <taxon>Embryophyta</taxon>
        <taxon>Tracheophyta</taxon>
        <taxon>Spermatophyta</taxon>
        <taxon>Magnoliopsida</taxon>
        <taxon>eudicotyledons</taxon>
        <taxon>Gunneridae</taxon>
        <taxon>Pentapetalae</taxon>
        <taxon>rosids</taxon>
        <taxon>fabids</taxon>
        <taxon>Malpighiales</taxon>
        <taxon>Linaceae</taxon>
        <taxon>Linum</taxon>
    </lineage>
</organism>
<accession>A0AAV2G9A5</accession>